<dbReference type="Proteomes" id="UP001214553">
    <property type="component" value="Chromosome"/>
</dbReference>
<feature type="transmembrane region" description="Helical" evidence="2">
    <location>
        <begin position="25"/>
        <end position="47"/>
    </location>
</feature>
<organism evidence="3 4">
    <name type="scientific">Microbacterium horticulturae</name>
    <dbReference type="NCBI Taxonomy" id="3028316"/>
    <lineage>
        <taxon>Bacteria</taxon>
        <taxon>Bacillati</taxon>
        <taxon>Actinomycetota</taxon>
        <taxon>Actinomycetes</taxon>
        <taxon>Micrococcales</taxon>
        <taxon>Microbacteriaceae</taxon>
        <taxon>Microbacterium</taxon>
    </lineage>
</organism>
<keyword evidence="4" id="KW-1185">Reference proteome</keyword>
<keyword evidence="2" id="KW-0472">Membrane</keyword>
<evidence type="ECO:0000256" key="1">
    <source>
        <dbReference type="SAM" id="MobiDB-lite"/>
    </source>
</evidence>
<reference evidence="3 4" key="1">
    <citation type="submission" date="2023-03" db="EMBL/GenBank/DDBJ databases">
        <title>Genome sequence of Microbacterium sp. KACC 23027.</title>
        <authorList>
            <person name="Kim S."/>
            <person name="Heo J."/>
            <person name="Kwon S.-W."/>
        </authorList>
    </citation>
    <scope>NUCLEOTIDE SEQUENCE [LARGE SCALE GENOMIC DNA]</scope>
    <source>
        <strain evidence="3 4">KACC 23027</strain>
    </source>
</reference>
<protein>
    <submittedName>
        <fullName evidence="3">Uncharacterized protein</fullName>
    </submittedName>
</protein>
<gene>
    <name evidence="3" type="ORF">PU630_01565</name>
</gene>
<evidence type="ECO:0000313" key="3">
    <source>
        <dbReference type="EMBL" id="WEG09276.1"/>
    </source>
</evidence>
<keyword evidence="2" id="KW-0812">Transmembrane</keyword>
<evidence type="ECO:0000256" key="2">
    <source>
        <dbReference type="SAM" id="Phobius"/>
    </source>
</evidence>
<feature type="compositionally biased region" description="Low complexity" evidence="1">
    <location>
        <begin position="85"/>
        <end position="96"/>
    </location>
</feature>
<accession>A0ABY8BYK0</accession>
<evidence type="ECO:0000313" key="4">
    <source>
        <dbReference type="Proteomes" id="UP001214553"/>
    </source>
</evidence>
<keyword evidence="2" id="KW-1133">Transmembrane helix</keyword>
<dbReference type="EMBL" id="CP119108">
    <property type="protein sequence ID" value="WEG09276.1"/>
    <property type="molecule type" value="Genomic_DNA"/>
</dbReference>
<dbReference type="RefSeq" id="WP_275278600.1">
    <property type="nucleotide sequence ID" value="NZ_CP119108.1"/>
</dbReference>
<sequence>MIDTLSQGLIALTTWAWLEAHASSFALVLAMLIAATVLAVVAAALLATMLRRWAAASLPAFVREPVFALATPPPASPRPLGGRGPRAPGAAFGRLA</sequence>
<proteinExistence type="predicted"/>
<name>A0ABY8BYK0_9MICO</name>
<feature type="region of interest" description="Disordered" evidence="1">
    <location>
        <begin position="72"/>
        <end position="96"/>
    </location>
</feature>